<dbReference type="Gene3D" id="2.60.120.10">
    <property type="entry name" value="Jelly Rolls"/>
    <property type="match status" value="1"/>
</dbReference>
<organism evidence="2 3">
    <name type="scientific">Ileibacterium valens</name>
    <dbReference type="NCBI Taxonomy" id="1862668"/>
    <lineage>
        <taxon>Bacteria</taxon>
        <taxon>Bacillati</taxon>
        <taxon>Bacillota</taxon>
        <taxon>Erysipelotrichia</taxon>
        <taxon>Erysipelotrichales</taxon>
        <taxon>Erysipelotrichaceae</taxon>
        <taxon>Ileibacterium</taxon>
    </lineage>
</organism>
<dbReference type="EMBL" id="MPJW01000080">
    <property type="protein sequence ID" value="OLU41584.1"/>
    <property type="molecule type" value="Genomic_DNA"/>
</dbReference>
<comment type="caution">
    <text evidence="2">The sequence shown here is derived from an EMBL/GenBank/DDBJ whole genome shotgun (WGS) entry which is preliminary data.</text>
</comment>
<dbReference type="InterPro" id="IPR011051">
    <property type="entry name" value="RmlC_Cupin_sf"/>
</dbReference>
<dbReference type="GeneID" id="82202223"/>
<keyword evidence="3" id="KW-1185">Reference proteome</keyword>
<evidence type="ECO:0000313" key="3">
    <source>
        <dbReference type="Proteomes" id="UP000186341"/>
    </source>
</evidence>
<dbReference type="AlphaFoldDB" id="A0A1U7NHS8"/>
<protein>
    <recommendedName>
        <fullName evidence="1">Cupin type-2 domain-containing protein</fullName>
    </recommendedName>
</protein>
<dbReference type="Proteomes" id="UP000186341">
    <property type="component" value="Unassembled WGS sequence"/>
</dbReference>
<evidence type="ECO:0000313" key="2">
    <source>
        <dbReference type="EMBL" id="OLU41584.1"/>
    </source>
</evidence>
<accession>A0A1U7NHS8</accession>
<evidence type="ECO:0000259" key="1">
    <source>
        <dbReference type="Pfam" id="PF07883"/>
    </source>
</evidence>
<dbReference type="RefSeq" id="WP_075818261.1">
    <property type="nucleotide sequence ID" value="NZ_CAJUTZ010000112.1"/>
</dbReference>
<dbReference type="SUPFAM" id="SSF51182">
    <property type="entry name" value="RmlC-like cupins"/>
    <property type="match status" value="1"/>
</dbReference>
<feature type="domain" description="Cupin type-2" evidence="1">
    <location>
        <begin position="46"/>
        <end position="99"/>
    </location>
</feature>
<reference evidence="2 3" key="1">
    <citation type="submission" date="2016-11" db="EMBL/GenBank/DDBJ databases">
        <title>Description of two novel members of the family Erysipelotrichaceae: Ileibacterium lipovorans gen. nov., sp. nov. and Dubosiella newyorkensis, gen. nov., sp. nov.</title>
        <authorList>
            <person name="Cox L.M."/>
            <person name="Sohn J."/>
            <person name="Tyrrell K.L."/>
            <person name="Citron D.M."/>
            <person name="Lawson P.A."/>
            <person name="Patel N.B."/>
            <person name="Iizumi T."/>
            <person name="Perez-Perez G.I."/>
            <person name="Goldstein E.J."/>
            <person name="Blaser M.J."/>
        </authorList>
    </citation>
    <scope>NUCLEOTIDE SEQUENCE [LARGE SCALE GENOMIC DNA]</scope>
    <source>
        <strain evidence="2 3">NYU-BL-A3</strain>
    </source>
</reference>
<dbReference type="InterPro" id="IPR013096">
    <property type="entry name" value="Cupin_2"/>
</dbReference>
<sequence>MYSELNAGKAIVLKDQVKYEKGKAIKQPFITADNTKLLLIAIDHGELPTHAAPADALITVLEGEGDLTYEGNTIHIHEHDSVKFEKGAMHSVKSDKKLKFSLLLLA</sequence>
<dbReference type="PANTHER" id="PTHR37694">
    <property type="entry name" value="SLR8022 PROTEIN"/>
    <property type="match status" value="1"/>
</dbReference>
<dbReference type="InterPro" id="IPR014710">
    <property type="entry name" value="RmlC-like_jellyroll"/>
</dbReference>
<gene>
    <name evidence="2" type="ORF">BO222_03155</name>
</gene>
<name>A0A1U7NHS8_9FIRM</name>
<dbReference type="PANTHER" id="PTHR37694:SF1">
    <property type="entry name" value="SLR8022 PROTEIN"/>
    <property type="match status" value="1"/>
</dbReference>
<proteinExistence type="predicted"/>
<dbReference type="OrthoDB" id="9793184at2"/>
<dbReference type="Pfam" id="PF07883">
    <property type="entry name" value="Cupin_2"/>
    <property type="match status" value="1"/>
</dbReference>